<feature type="transmembrane region" description="Helical" evidence="1">
    <location>
        <begin position="220"/>
        <end position="241"/>
    </location>
</feature>
<dbReference type="NCBIfam" id="NF041646">
    <property type="entry name" value="VC0807_fam"/>
    <property type="match status" value="1"/>
</dbReference>
<keyword evidence="1" id="KW-0812">Transmembrane</keyword>
<dbReference type="EMBL" id="JABAYA010000100">
    <property type="protein sequence ID" value="KAF7725279.1"/>
    <property type="molecule type" value="Genomic_DNA"/>
</dbReference>
<proteinExistence type="predicted"/>
<reference evidence="2" key="1">
    <citation type="submission" date="2020-01" db="EMBL/GenBank/DDBJ databases">
        <title>Genome Sequencing of Three Apophysomyces-Like Fungal Strains Confirms a Novel Fungal Genus in the Mucoromycota with divergent Burkholderia-like Endosymbiotic Bacteria.</title>
        <authorList>
            <person name="Stajich J.E."/>
            <person name="Macias A.M."/>
            <person name="Carter-House D."/>
            <person name="Lovett B."/>
            <person name="Kasson L.R."/>
            <person name="Berry K."/>
            <person name="Grigoriev I."/>
            <person name="Chang Y."/>
            <person name="Spatafora J."/>
            <person name="Kasson M.T."/>
        </authorList>
    </citation>
    <scope>NUCLEOTIDE SEQUENCE</scope>
    <source>
        <strain evidence="2">NRRL A-21654</strain>
    </source>
</reference>
<accession>A0A8H7BQY7</accession>
<evidence type="ECO:0000313" key="3">
    <source>
        <dbReference type="Proteomes" id="UP000605846"/>
    </source>
</evidence>
<feature type="transmembrane region" description="Helical" evidence="1">
    <location>
        <begin position="65"/>
        <end position="86"/>
    </location>
</feature>
<keyword evidence="3" id="KW-1185">Reference proteome</keyword>
<sequence>MVSPAEHNQYLTVGNATVDNGSDMTKISIRESSESLLDRESTTAAKETTQQKESFSRWAILLRQLRALAVMIFIDIGLPLALYYVLKMYINILIALIISGIPPLLNVLFTFWRRRKVDILGCIFVISFIISAVLTLISGDARVALLRESTTTALIGTMFVVTLIPLETRWLTIRPLTFLIGHQMMSEMPKVEWLDSNGERQAMDRMDWAWQYVRRFRLSCYLTTSLWGFFLLAEFVAKVIMIKSTLTIDQIVLYGNIMVLCVMVSLTIFNTIVSIRVAKYCKTYAIEWREKYDYTDRLPQ</sequence>
<evidence type="ECO:0000313" key="2">
    <source>
        <dbReference type="EMBL" id="KAF7725279.1"/>
    </source>
</evidence>
<dbReference type="Proteomes" id="UP000605846">
    <property type="component" value="Unassembled WGS sequence"/>
</dbReference>
<keyword evidence="1" id="KW-0472">Membrane</keyword>
<organism evidence="2 3">
    <name type="scientific">Apophysomyces ossiformis</name>
    <dbReference type="NCBI Taxonomy" id="679940"/>
    <lineage>
        <taxon>Eukaryota</taxon>
        <taxon>Fungi</taxon>
        <taxon>Fungi incertae sedis</taxon>
        <taxon>Mucoromycota</taxon>
        <taxon>Mucoromycotina</taxon>
        <taxon>Mucoromycetes</taxon>
        <taxon>Mucorales</taxon>
        <taxon>Mucorineae</taxon>
        <taxon>Mucoraceae</taxon>
        <taxon>Apophysomyces</taxon>
    </lineage>
</organism>
<protein>
    <submittedName>
        <fullName evidence="2">Uncharacterized protein</fullName>
    </submittedName>
</protein>
<comment type="caution">
    <text evidence="2">The sequence shown here is derived from an EMBL/GenBank/DDBJ whole genome shotgun (WGS) entry which is preliminary data.</text>
</comment>
<feature type="transmembrane region" description="Helical" evidence="1">
    <location>
        <begin position="92"/>
        <end position="112"/>
    </location>
</feature>
<gene>
    <name evidence="2" type="ORF">EC973_000289</name>
</gene>
<feature type="transmembrane region" description="Helical" evidence="1">
    <location>
        <begin position="149"/>
        <end position="166"/>
    </location>
</feature>
<name>A0A8H7BQY7_9FUNG</name>
<keyword evidence="1" id="KW-1133">Transmembrane helix</keyword>
<dbReference type="OrthoDB" id="10043543at2759"/>
<evidence type="ECO:0000256" key="1">
    <source>
        <dbReference type="SAM" id="Phobius"/>
    </source>
</evidence>
<feature type="transmembrane region" description="Helical" evidence="1">
    <location>
        <begin position="253"/>
        <end position="273"/>
    </location>
</feature>
<feature type="transmembrane region" description="Helical" evidence="1">
    <location>
        <begin position="119"/>
        <end position="137"/>
    </location>
</feature>
<dbReference type="AlphaFoldDB" id="A0A8H7BQY7"/>